<name>A0A919NLT6_9ACTN</name>
<dbReference type="Gene3D" id="1.20.1250.20">
    <property type="entry name" value="MFS general substrate transporter like domains"/>
    <property type="match status" value="1"/>
</dbReference>
<evidence type="ECO:0000313" key="9">
    <source>
        <dbReference type="Proteomes" id="UP000623608"/>
    </source>
</evidence>
<organism evidence="8 9">
    <name type="scientific">Paractinoplanes tereljensis</name>
    <dbReference type="NCBI Taxonomy" id="571912"/>
    <lineage>
        <taxon>Bacteria</taxon>
        <taxon>Bacillati</taxon>
        <taxon>Actinomycetota</taxon>
        <taxon>Actinomycetes</taxon>
        <taxon>Micromonosporales</taxon>
        <taxon>Micromonosporaceae</taxon>
        <taxon>Paractinoplanes</taxon>
    </lineage>
</organism>
<evidence type="ECO:0000256" key="7">
    <source>
        <dbReference type="SAM" id="Phobius"/>
    </source>
</evidence>
<feature type="transmembrane region" description="Helical" evidence="7">
    <location>
        <begin position="20"/>
        <end position="42"/>
    </location>
</feature>
<protein>
    <submittedName>
        <fullName evidence="8">MFS transporter</fullName>
    </submittedName>
</protein>
<dbReference type="CDD" id="cd06173">
    <property type="entry name" value="MFS_MefA_like"/>
    <property type="match status" value="1"/>
</dbReference>
<keyword evidence="4 7" id="KW-0812">Transmembrane</keyword>
<accession>A0A919NLT6</accession>
<feature type="transmembrane region" description="Helical" evidence="7">
    <location>
        <begin position="90"/>
        <end position="110"/>
    </location>
</feature>
<feature type="transmembrane region" description="Helical" evidence="7">
    <location>
        <begin position="221"/>
        <end position="244"/>
    </location>
</feature>
<dbReference type="InterPro" id="IPR036259">
    <property type="entry name" value="MFS_trans_sf"/>
</dbReference>
<dbReference type="GO" id="GO:0005886">
    <property type="term" value="C:plasma membrane"/>
    <property type="evidence" value="ECO:0007669"/>
    <property type="project" value="UniProtKB-SubCell"/>
</dbReference>
<dbReference type="PANTHER" id="PTHR23513">
    <property type="entry name" value="INTEGRAL MEMBRANE EFFLUX PROTEIN-RELATED"/>
    <property type="match status" value="1"/>
</dbReference>
<comment type="caution">
    <text evidence="8">The sequence shown here is derived from an EMBL/GenBank/DDBJ whole genome shotgun (WGS) entry which is preliminary data.</text>
</comment>
<keyword evidence="2" id="KW-0813">Transport</keyword>
<comment type="subcellular location">
    <subcellularLocation>
        <location evidence="1">Cell inner membrane</location>
        <topology evidence="1">Multi-pass membrane protein</topology>
    </subcellularLocation>
</comment>
<reference evidence="8" key="1">
    <citation type="submission" date="2021-01" db="EMBL/GenBank/DDBJ databases">
        <title>Whole genome shotgun sequence of Actinoplanes tereljensis NBRC 105297.</title>
        <authorList>
            <person name="Komaki H."/>
            <person name="Tamura T."/>
        </authorList>
    </citation>
    <scope>NUCLEOTIDE SEQUENCE</scope>
    <source>
        <strain evidence="8">NBRC 105297</strain>
    </source>
</reference>
<feature type="transmembrane region" description="Helical" evidence="7">
    <location>
        <begin position="287"/>
        <end position="308"/>
    </location>
</feature>
<dbReference type="AlphaFoldDB" id="A0A919NLT6"/>
<feature type="transmembrane region" description="Helical" evidence="7">
    <location>
        <begin position="256"/>
        <end position="275"/>
    </location>
</feature>
<feature type="transmembrane region" description="Helical" evidence="7">
    <location>
        <begin position="154"/>
        <end position="174"/>
    </location>
</feature>
<evidence type="ECO:0000256" key="3">
    <source>
        <dbReference type="ARBA" id="ARBA00022475"/>
    </source>
</evidence>
<dbReference type="Pfam" id="PF05977">
    <property type="entry name" value="MFS_3"/>
    <property type="match status" value="1"/>
</dbReference>
<evidence type="ECO:0000256" key="4">
    <source>
        <dbReference type="ARBA" id="ARBA00022692"/>
    </source>
</evidence>
<dbReference type="InterPro" id="IPR010290">
    <property type="entry name" value="TM_effector"/>
</dbReference>
<sequence length="426" mass="42425">MKALVDLRPLRENRTFRRLWIGSTASGFGGQFGAFASVYYLWDTTHRAAVVGLLGLAIAAPLILLSLVGSAFIDHVDRRRLAMRCTGGQILVGAAMTAVVFTGVGGVPAVLGLAATASALGALGNPARRAFIPALLSGQRLAAGLALNHLSFQLAMLLGPAAAGGLTALAGVGWCFAFDTLTFGAALIGLAGLPSGVPASPGRAGIRAVRAGLAYAARTPAVRGALLADLVATLFAMPIALFPVVNAELFGDRPEILGLFTTALAAGGVTASVLSGLATGRPHPGRLMLTCGAVWALALGGLGLVALGPRVVGTVGTLSVVLLLVAVAGAADTWAVVARGTVVQSTTPDAYRGRVSALEAMVGEAGPQLGNLRAGLVASATSGGAALAIGGATALAATVLIAVSTPALRRFTVPDEGALTGSDLHG</sequence>
<dbReference type="EMBL" id="BOMY01000022">
    <property type="protein sequence ID" value="GIF20490.1"/>
    <property type="molecule type" value="Genomic_DNA"/>
</dbReference>
<gene>
    <name evidence="8" type="ORF">Ate02nite_32200</name>
</gene>
<keyword evidence="5 7" id="KW-1133">Transmembrane helix</keyword>
<evidence type="ECO:0000256" key="2">
    <source>
        <dbReference type="ARBA" id="ARBA00022448"/>
    </source>
</evidence>
<evidence type="ECO:0000256" key="5">
    <source>
        <dbReference type="ARBA" id="ARBA00022989"/>
    </source>
</evidence>
<keyword evidence="9" id="KW-1185">Reference proteome</keyword>
<keyword evidence="3" id="KW-1003">Cell membrane</keyword>
<dbReference type="SUPFAM" id="SSF103473">
    <property type="entry name" value="MFS general substrate transporter"/>
    <property type="match status" value="1"/>
</dbReference>
<feature type="transmembrane region" description="Helical" evidence="7">
    <location>
        <begin position="48"/>
        <end position="69"/>
    </location>
</feature>
<proteinExistence type="predicted"/>
<keyword evidence="6 7" id="KW-0472">Membrane</keyword>
<dbReference type="Proteomes" id="UP000623608">
    <property type="component" value="Unassembled WGS sequence"/>
</dbReference>
<evidence type="ECO:0000313" key="8">
    <source>
        <dbReference type="EMBL" id="GIF20490.1"/>
    </source>
</evidence>
<dbReference type="RefSeq" id="WP_203806170.1">
    <property type="nucleotide sequence ID" value="NZ_BOMY01000022.1"/>
</dbReference>
<evidence type="ECO:0000256" key="1">
    <source>
        <dbReference type="ARBA" id="ARBA00004429"/>
    </source>
</evidence>
<feature type="transmembrane region" description="Helical" evidence="7">
    <location>
        <begin position="314"/>
        <end position="337"/>
    </location>
</feature>
<dbReference type="PANTHER" id="PTHR23513:SF9">
    <property type="entry name" value="ENTEROBACTIN EXPORTER ENTS"/>
    <property type="match status" value="1"/>
</dbReference>
<evidence type="ECO:0000256" key="6">
    <source>
        <dbReference type="ARBA" id="ARBA00023136"/>
    </source>
</evidence>